<protein>
    <submittedName>
        <fullName evidence="1">Uncharacterized protein</fullName>
    </submittedName>
</protein>
<evidence type="ECO:0000313" key="1">
    <source>
        <dbReference type="EMBL" id="RIB16620.1"/>
    </source>
</evidence>
<dbReference type="AlphaFoldDB" id="A0A397V2E7"/>
<name>A0A397V2E7_9GLOM</name>
<evidence type="ECO:0000313" key="2">
    <source>
        <dbReference type="Proteomes" id="UP000266673"/>
    </source>
</evidence>
<accession>A0A397V2E7</accession>
<dbReference type="Proteomes" id="UP000266673">
    <property type="component" value="Unassembled WGS sequence"/>
</dbReference>
<proteinExistence type="predicted"/>
<sequence>MLVVGVEFAEFESCAMSNICGWCSGVFTTLHRAAAAEVSTCGLVDILRVDNIDLWDNSSDLSKEISERNTTIDADEIKPFH</sequence>
<keyword evidence="2" id="KW-1185">Reference proteome</keyword>
<comment type="caution">
    <text evidence="1">The sequence shown here is derived from an EMBL/GenBank/DDBJ whole genome shotgun (WGS) entry which is preliminary data.</text>
</comment>
<dbReference type="EMBL" id="QKWP01000662">
    <property type="protein sequence ID" value="RIB16620.1"/>
    <property type="molecule type" value="Genomic_DNA"/>
</dbReference>
<reference evidence="1 2" key="1">
    <citation type="submission" date="2018-06" db="EMBL/GenBank/DDBJ databases">
        <title>Comparative genomics reveals the genomic features of Rhizophagus irregularis, R. cerebriforme, R. diaphanum and Gigaspora rosea, and their symbiotic lifestyle signature.</title>
        <authorList>
            <person name="Morin E."/>
            <person name="San Clemente H."/>
            <person name="Chen E.C.H."/>
            <person name="De La Providencia I."/>
            <person name="Hainaut M."/>
            <person name="Kuo A."/>
            <person name="Kohler A."/>
            <person name="Murat C."/>
            <person name="Tang N."/>
            <person name="Roy S."/>
            <person name="Loubradou J."/>
            <person name="Henrissat B."/>
            <person name="Grigoriev I.V."/>
            <person name="Corradi N."/>
            <person name="Roux C."/>
            <person name="Martin F.M."/>
        </authorList>
    </citation>
    <scope>NUCLEOTIDE SEQUENCE [LARGE SCALE GENOMIC DNA]</scope>
    <source>
        <strain evidence="1 2">DAOM 194757</strain>
    </source>
</reference>
<organism evidence="1 2">
    <name type="scientific">Gigaspora rosea</name>
    <dbReference type="NCBI Taxonomy" id="44941"/>
    <lineage>
        <taxon>Eukaryota</taxon>
        <taxon>Fungi</taxon>
        <taxon>Fungi incertae sedis</taxon>
        <taxon>Mucoromycota</taxon>
        <taxon>Glomeromycotina</taxon>
        <taxon>Glomeromycetes</taxon>
        <taxon>Diversisporales</taxon>
        <taxon>Gigasporaceae</taxon>
        <taxon>Gigaspora</taxon>
    </lineage>
</organism>
<gene>
    <name evidence="1" type="ORF">C2G38_2189434</name>
</gene>